<dbReference type="InterPro" id="IPR018524">
    <property type="entry name" value="DNA/RNA_endonuclease_AS"/>
</dbReference>
<feature type="signal peptide" evidence="12">
    <location>
        <begin position="1"/>
        <end position="21"/>
    </location>
</feature>
<gene>
    <name evidence="15" type="ORF">MNODULE_19750</name>
</gene>
<keyword evidence="6 10" id="KW-0378">Hydrolase</keyword>
<dbReference type="AlphaFoldDB" id="A0A7X6DT98"/>
<evidence type="ECO:0000256" key="4">
    <source>
        <dbReference type="ARBA" id="ARBA00022723"/>
    </source>
</evidence>
<dbReference type="InterPro" id="IPR044929">
    <property type="entry name" value="DNA/RNA_non-sp_Endonuclease_sf"/>
</dbReference>
<keyword evidence="16" id="KW-1185">Reference proteome</keyword>
<keyword evidence="12" id="KW-0732">Signal</keyword>
<dbReference type="PROSITE" id="PS01070">
    <property type="entry name" value="NUCLEASE_NON_SPEC"/>
    <property type="match status" value="1"/>
</dbReference>
<evidence type="ECO:0000256" key="9">
    <source>
        <dbReference type="PIRSR" id="PIRSR640255-2"/>
    </source>
</evidence>
<accession>A0A7X6DT98</accession>
<evidence type="ECO:0000313" key="15">
    <source>
        <dbReference type="EMBL" id="NKE72992.1"/>
    </source>
</evidence>
<protein>
    <recommendedName>
        <fullName evidence="10">Endonuclease</fullName>
        <ecNumber evidence="10">3.1.30.-</ecNumber>
    </recommendedName>
</protein>
<evidence type="ECO:0000256" key="8">
    <source>
        <dbReference type="PIRSR" id="PIRSR640255-1"/>
    </source>
</evidence>
<name>A0A7X6DT98_9BACT</name>
<feature type="active site" description="Proton acceptor" evidence="8">
    <location>
        <position position="113"/>
    </location>
</feature>
<feature type="binding site" evidence="9">
    <location>
        <position position="145"/>
    </location>
    <ligand>
        <name>Mg(2+)</name>
        <dbReference type="ChEBI" id="CHEBI:18420"/>
        <note>catalytic</note>
    </ligand>
</feature>
<evidence type="ECO:0000256" key="1">
    <source>
        <dbReference type="ARBA" id="ARBA00001946"/>
    </source>
</evidence>
<dbReference type="InterPro" id="IPR020821">
    <property type="entry name" value="ENPP1-3/EXOG-like_nuc-like"/>
</dbReference>
<feature type="domain" description="DNA/RNA non-specific endonuclease/pyrophosphatase/phosphodiesterase" evidence="14">
    <location>
        <begin position="50"/>
        <end position="245"/>
    </location>
</feature>
<dbReference type="InterPro" id="IPR040255">
    <property type="entry name" value="Non-specific_endonuclease"/>
</dbReference>
<evidence type="ECO:0000256" key="11">
    <source>
        <dbReference type="SAM" id="MobiDB-lite"/>
    </source>
</evidence>
<dbReference type="SMART" id="SM00892">
    <property type="entry name" value="Endonuclease_NS"/>
    <property type="match status" value="1"/>
</dbReference>
<keyword evidence="4 9" id="KW-0479">Metal-binding</keyword>
<dbReference type="EC" id="3.1.30.-" evidence="10"/>
<dbReference type="EMBL" id="VTOW01000004">
    <property type="protein sequence ID" value="NKE72992.1"/>
    <property type="molecule type" value="Genomic_DNA"/>
</dbReference>
<dbReference type="Pfam" id="PF01223">
    <property type="entry name" value="Endonuclease_NS"/>
    <property type="match status" value="1"/>
</dbReference>
<comment type="cofactor">
    <cofactor evidence="1 10">
        <name>Mg(2+)</name>
        <dbReference type="ChEBI" id="CHEBI:18420"/>
    </cofactor>
</comment>
<keyword evidence="3 10" id="KW-0540">Nuclease</keyword>
<feature type="domain" description="ENPP1-3/EXOG-like endonuclease/phosphodiesterase" evidence="13">
    <location>
        <begin position="51"/>
        <end position="245"/>
    </location>
</feature>
<evidence type="ECO:0000256" key="3">
    <source>
        <dbReference type="ARBA" id="ARBA00022722"/>
    </source>
</evidence>
<dbReference type="GO" id="GO:0003676">
    <property type="term" value="F:nucleic acid binding"/>
    <property type="evidence" value="ECO:0007669"/>
    <property type="project" value="InterPro"/>
</dbReference>
<evidence type="ECO:0000256" key="12">
    <source>
        <dbReference type="SAM" id="SignalP"/>
    </source>
</evidence>
<keyword evidence="7" id="KW-0460">Magnesium</keyword>
<proteinExistence type="inferred from homology"/>
<dbReference type="Proteomes" id="UP000534783">
    <property type="component" value="Unassembled WGS sequence"/>
</dbReference>
<dbReference type="SMART" id="SM00477">
    <property type="entry name" value="NUC"/>
    <property type="match status" value="1"/>
</dbReference>
<dbReference type="InterPro" id="IPR001604">
    <property type="entry name" value="Endo_G_ENPP1-like_dom"/>
</dbReference>
<comment type="caution">
    <text evidence="15">The sequence shown here is derived from an EMBL/GenBank/DDBJ whole genome shotgun (WGS) entry which is preliminary data.</text>
</comment>
<evidence type="ECO:0000256" key="2">
    <source>
        <dbReference type="ARBA" id="ARBA00010052"/>
    </source>
</evidence>
<dbReference type="PANTHER" id="PTHR13966:SF5">
    <property type="entry name" value="ENDONUCLEASE G, MITOCHONDRIAL"/>
    <property type="match status" value="1"/>
</dbReference>
<dbReference type="InterPro" id="IPR044925">
    <property type="entry name" value="His-Me_finger_sf"/>
</dbReference>
<evidence type="ECO:0000259" key="14">
    <source>
        <dbReference type="SMART" id="SM00892"/>
    </source>
</evidence>
<organism evidence="15 16">
    <name type="scientific">Candidatus Manganitrophus noduliformans</name>
    <dbReference type="NCBI Taxonomy" id="2606439"/>
    <lineage>
        <taxon>Bacteria</taxon>
        <taxon>Pseudomonadati</taxon>
        <taxon>Nitrospirota</taxon>
        <taxon>Nitrospiria</taxon>
        <taxon>Candidatus Troglogloeales</taxon>
        <taxon>Candidatus Manganitrophaceae</taxon>
        <taxon>Candidatus Manganitrophus</taxon>
    </lineage>
</organism>
<dbReference type="PANTHER" id="PTHR13966">
    <property type="entry name" value="ENDONUCLEASE RELATED"/>
    <property type="match status" value="1"/>
</dbReference>
<evidence type="ECO:0000256" key="10">
    <source>
        <dbReference type="RuleBase" id="RU366055"/>
    </source>
</evidence>
<dbReference type="CDD" id="cd00091">
    <property type="entry name" value="NUC"/>
    <property type="match status" value="1"/>
</dbReference>
<dbReference type="SUPFAM" id="SSF54060">
    <property type="entry name" value="His-Me finger endonucleases"/>
    <property type="match status" value="1"/>
</dbReference>
<feature type="region of interest" description="Disordered" evidence="11">
    <location>
        <begin position="81"/>
        <end position="105"/>
    </location>
</feature>
<dbReference type="GO" id="GO:0046872">
    <property type="term" value="F:metal ion binding"/>
    <property type="evidence" value="ECO:0007669"/>
    <property type="project" value="UniProtKB-KW"/>
</dbReference>
<dbReference type="GO" id="GO:0004519">
    <property type="term" value="F:endonuclease activity"/>
    <property type="evidence" value="ECO:0007669"/>
    <property type="project" value="UniProtKB-UniRule"/>
</dbReference>
<dbReference type="Gene3D" id="3.40.570.10">
    <property type="entry name" value="Extracellular Endonuclease, subunit A"/>
    <property type="match status" value="1"/>
</dbReference>
<evidence type="ECO:0000256" key="6">
    <source>
        <dbReference type="ARBA" id="ARBA00022801"/>
    </source>
</evidence>
<dbReference type="GO" id="GO:0016787">
    <property type="term" value="F:hydrolase activity"/>
    <property type="evidence" value="ECO:0007669"/>
    <property type="project" value="UniProtKB-KW"/>
</dbReference>
<evidence type="ECO:0000256" key="5">
    <source>
        <dbReference type="ARBA" id="ARBA00022759"/>
    </source>
</evidence>
<evidence type="ECO:0000256" key="7">
    <source>
        <dbReference type="ARBA" id="ARBA00022842"/>
    </source>
</evidence>
<feature type="chain" id="PRO_5030659626" description="Endonuclease" evidence="12">
    <location>
        <begin position="22"/>
        <end position="259"/>
    </location>
</feature>
<dbReference type="RefSeq" id="WP_168062923.1">
    <property type="nucleotide sequence ID" value="NZ_VTOW01000004.1"/>
</dbReference>
<sequence>MKKTFLVIILFILLCATPVYAAGPDGVEGIEGCEEHLKYGIPAPKPTLLCRMGYVLSHNSEKKVALWVTYLLTKEKLDGNHPRSDDFRADPDLSPGDRSELKDYRNSGYDRGHLAPAADMSWDAQAMSESFFLSNMAPQVGPGFNRGIWAVLEERVRDWTRQRGALYIFTGPIYGPEGHAHIGPNGVSVPNHFYKIVFDPVLVEVIAFIMPNERLQTIDLPNYITNVDTVEAQTGLDFLSELEDSVEDLIETMIQPALW</sequence>
<evidence type="ECO:0000259" key="13">
    <source>
        <dbReference type="SMART" id="SM00477"/>
    </source>
</evidence>
<reference evidence="15 16" key="1">
    <citation type="journal article" date="2020" name="Nature">
        <title>Bacterial chemolithoautotrophy via manganese oxidation.</title>
        <authorList>
            <person name="Yu H."/>
            <person name="Leadbetter J.R."/>
        </authorList>
    </citation>
    <scope>NUCLEOTIDE SEQUENCE [LARGE SCALE GENOMIC DNA]</scope>
    <source>
        <strain evidence="15 16">Mn-1</strain>
    </source>
</reference>
<comment type="similarity">
    <text evidence="2 10">Belongs to the DNA/RNA non-specific endonuclease family.</text>
</comment>
<keyword evidence="5 10" id="KW-0255">Endonuclease</keyword>
<evidence type="ECO:0000313" key="16">
    <source>
        <dbReference type="Proteomes" id="UP000534783"/>
    </source>
</evidence>